<organism evidence="2 3">
    <name type="scientific">Paraphoma chrysanthemicola</name>
    <dbReference type="NCBI Taxonomy" id="798071"/>
    <lineage>
        <taxon>Eukaryota</taxon>
        <taxon>Fungi</taxon>
        <taxon>Dikarya</taxon>
        <taxon>Ascomycota</taxon>
        <taxon>Pezizomycotina</taxon>
        <taxon>Dothideomycetes</taxon>
        <taxon>Pleosporomycetidae</taxon>
        <taxon>Pleosporales</taxon>
        <taxon>Pleosporineae</taxon>
        <taxon>Phaeosphaeriaceae</taxon>
        <taxon>Paraphoma</taxon>
    </lineage>
</organism>
<dbReference type="OrthoDB" id="3694092at2759"/>
<sequence>MASLPKWVRRYHEDIKVYGPLPQGWSVSGAVNTCWYKSPAGQNFRTDHPSSREGRAKHPDYVSVTDNRTSFPGIPQPPIKIPTEHFNWIRCRSPVDALTKALSDQINDITEAEVQKDVDNCYSSPLLYHPADRDLLVFDMEPELASVARRYKRNLIILSPRVEDENQWDHIWDTTSKIPILWRWSTGEQDDLKPIVLGCLPDYGKASERKGRWYIIKPADSDKTEWEQLWCRPKWSDWFRSCGWPHDLSFEDFAWVMVAAQRSISLGSSIADDDIGEWVVQYGRRLRVNLNGTGARDMRENRIAERFVFDPSKKKRYGGPALSFDSLTADIMMYKAGTAPRAFAEQWDRAILAMYEYKASRNLFGGRSEWRELIPYLEDVSALSTEGNSRHEGSQSDARVVLEEGQGTRDKGR</sequence>
<feature type="region of interest" description="Disordered" evidence="1">
    <location>
        <begin position="385"/>
        <end position="413"/>
    </location>
</feature>
<proteinExistence type="predicted"/>
<feature type="compositionally biased region" description="Basic and acidic residues" evidence="1">
    <location>
        <begin position="388"/>
        <end position="413"/>
    </location>
</feature>
<dbReference type="AlphaFoldDB" id="A0A8K0VXL1"/>
<reference evidence="2" key="1">
    <citation type="journal article" date="2021" name="Nat. Commun.">
        <title>Genetic determinants of endophytism in the Arabidopsis root mycobiome.</title>
        <authorList>
            <person name="Mesny F."/>
            <person name="Miyauchi S."/>
            <person name="Thiergart T."/>
            <person name="Pickel B."/>
            <person name="Atanasova L."/>
            <person name="Karlsson M."/>
            <person name="Huettel B."/>
            <person name="Barry K.W."/>
            <person name="Haridas S."/>
            <person name="Chen C."/>
            <person name="Bauer D."/>
            <person name="Andreopoulos W."/>
            <person name="Pangilinan J."/>
            <person name="LaButti K."/>
            <person name="Riley R."/>
            <person name="Lipzen A."/>
            <person name="Clum A."/>
            <person name="Drula E."/>
            <person name="Henrissat B."/>
            <person name="Kohler A."/>
            <person name="Grigoriev I.V."/>
            <person name="Martin F.M."/>
            <person name="Hacquard S."/>
        </authorList>
    </citation>
    <scope>NUCLEOTIDE SEQUENCE</scope>
    <source>
        <strain evidence="2">MPI-SDFR-AT-0120</strain>
    </source>
</reference>
<evidence type="ECO:0000313" key="2">
    <source>
        <dbReference type="EMBL" id="KAH7083916.1"/>
    </source>
</evidence>
<name>A0A8K0VXL1_9PLEO</name>
<protein>
    <submittedName>
        <fullName evidence="2">Uncharacterized protein</fullName>
    </submittedName>
</protein>
<keyword evidence="3" id="KW-1185">Reference proteome</keyword>
<accession>A0A8K0VXL1</accession>
<evidence type="ECO:0000256" key="1">
    <source>
        <dbReference type="SAM" id="MobiDB-lite"/>
    </source>
</evidence>
<dbReference type="EMBL" id="JAGMVJ010000013">
    <property type="protein sequence ID" value="KAH7083916.1"/>
    <property type="molecule type" value="Genomic_DNA"/>
</dbReference>
<dbReference type="Proteomes" id="UP000813461">
    <property type="component" value="Unassembled WGS sequence"/>
</dbReference>
<gene>
    <name evidence="2" type="ORF">FB567DRAFT_581389</name>
</gene>
<evidence type="ECO:0000313" key="3">
    <source>
        <dbReference type="Proteomes" id="UP000813461"/>
    </source>
</evidence>
<comment type="caution">
    <text evidence="2">The sequence shown here is derived from an EMBL/GenBank/DDBJ whole genome shotgun (WGS) entry which is preliminary data.</text>
</comment>